<keyword evidence="5 8" id="KW-0732">Signal</keyword>
<dbReference type="InterPro" id="IPR036942">
    <property type="entry name" value="Beta-barrel_TonB_sf"/>
</dbReference>
<comment type="subcellular location">
    <subcellularLocation>
        <location evidence="1">Cell outer membrane</location>
        <topology evidence="1">Multi-pass membrane protein</topology>
    </subcellularLocation>
</comment>
<keyword evidence="4" id="KW-0812">Transmembrane</keyword>
<dbReference type="SUPFAM" id="SSF56935">
    <property type="entry name" value="Porins"/>
    <property type="match status" value="1"/>
</dbReference>
<evidence type="ECO:0000256" key="5">
    <source>
        <dbReference type="ARBA" id="ARBA00022729"/>
    </source>
</evidence>
<evidence type="ECO:0000256" key="8">
    <source>
        <dbReference type="SAM" id="SignalP"/>
    </source>
</evidence>
<evidence type="ECO:0000313" key="11">
    <source>
        <dbReference type="Proteomes" id="UP001317532"/>
    </source>
</evidence>
<evidence type="ECO:0000256" key="2">
    <source>
        <dbReference type="ARBA" id="ARBA00022448"/>
    </source>
</evidence>
<evidence type="ECO:0000256" key="6">
    <source>
        <dbReference type="ARBA" id="ARBA00023136"/>
    </source>
</evidence>
<dbReference type="Gene3D" id="2.40.170.20">
    <property type="entry name" value="TonB-dependent receptor, beta-barrel domain"/>
    <property type="match status" value="1"/>
</dbReference>
<organism evidence="10 11">
    <name type="scientific">Vulcanimicrobium alpinum</name>
    <dbReference type="NCBI Taxonomy" id="3016050"/>
    <lineage>
        <taxon>Bacteria</taxon>
        <taxon>Bacillati</taxon>
        <taxon>Vulcanimicrobiota</taxon>
        <taxon>Vulcanimicrobiia</taxon>
        <taxon>Vulcanimicrobiales</taxon>
        <taxon>Vulcanimicrobiaceae</taxon>
        <taxon>Vulcanimicrobium</taxon>
    </lineage>
</organism>
<dbReference type="InterPro" id="IPR039426">
    <property type="entry name" value="TonB-dep_rcpt-like"/>
</dbReference>
<dbReference type="PANTHER" id="PTHR30069">
    <property type="entry name" value="TONB-DEPENDENT OUTER MEMBRANE RECEPTOR"/>
    <property type="match status" value="1"/>
</dbReference>
<dbReference type="KEGG" id="vab:WPS_27300"/>
<dbReference type="SUPFAM" id="SSF49478">
    <property type="entry name" value="Cna protein B-type domain"/>
    <property type="match status" value="1"/>
</dbReference>
<dbReference type="PANTHER" id="PTHR30069:SF29">
    <property type="entry name" value="HEMOGLOBIN AND HEMOGLOBIN-HAPTOGLOBIN-BINDING PROTEIN 1-RELATED"/>
    <property type="match status" value="1"/>
</dbReference>
<protein>
    <recommendedName>
        <fullName evidence="9">TonB-dependent receptor plug domain-containing protein</fullName>
    </recommendedName>
</protein>
<dbReference type="Gene3D" id="2.60.40.10">
    <property type="entry name" value="Immunoglobulins"/>
    <property type="match status" value="1"/>
</dbReference>
<gene>
    <name evidence="10" type="ORF">WPS_27300</name>
</gene>
<evidence type="ECO:0000313" key="10">
    <source>
        <dbReference type="EMBL" id="BDE07454.1"/>
    </source>
</evidence>
<dbReference type="Pfam" id="PF13620">
    <property type="entry name" value="CarboxypepD_reg"/>
    <property type="match status" value="1"/>
</dbReference>
<name>A0AAN2CAK5_UNVUL</name>
<dbReference type="Pfam" id="PF07715">
    <property type="entry name" value="Plug"/>
    <property type="match status" value="1"/>
</dbReference>
<keyword evidence="11" id="KW-1185">Reference proteome</keyword>
<keyword evidence="3" id="KW-1134">Transmembrane beta strand</keyword>
<dbReference type="Gene3D" id="2.170.130.10">
    <property type="entry name" value="TonB-dependent receptor, plug domain"/>
    <property type="match status" value="1"/>
</dbReference>
<dbReference type="GO" id="GO:0015344">
    <property type="term" value="F:siderophore uptake transmembrane transporter activity"/>
    <property type="evidence" value="ECO:0007669"/>
    <property type="project" value="TreeGrafter"/>
</dbReference>
<feature type="chain" id="PRO_5042994766" description="TonB-dependent receptor plug domain-containing protein" evidence="8">
    <location>
        <begin position="35"/>
        <end position="887"/>
    </location>
</feature>
<dbReference type="InterPro" id="IPR012910">
    <property type="entry name" value="Plug_dom"/>
</dbReference>
<accession>A0AAN2CAK5</accession>
<keyword evidence="2" id="KW-0813">Transport</keyword>
<proteinExistence type="predicted"/>
<dbReference type="GO" id="GO:0009279">
    <property type="term" value="C:cell outer membrane"/>
    <property type="evidence" value="ECO:0007669"/>
    <property type="project" value="UniProtKB-SubCell"/>
</dbReference>
<feature type="signal peptide" evidence="8">
    <location>
        <begin position="1"/>
        <end position="34"/>
    </location>
</feature>
<feature type="domain" description="TonB-dependent receptor plug" evidence="9">
    <location>
        <begin position="154"/>
        <end position="257"/>
    </location>
</feature>
<keyword evidence="7" id="KW-0998">Cell outer membrane</keyword>
<evidence type="ECO:0000256" key="3">
    <source>
        <dbReference type="ARBA" id="ARBA00022452"/>
    </source>
</evidence>
<dbReference type="Proteomes" id="UP001317532">
    <property type="component" value="Chromosome"/>
</dbReference>
<keyword evidence="6" id="KW-0472">Membrane</keyword>
<evidence type="ECO:0000256" key="7">
    <source>
        <dbReference type="ARBA" id="ARBA00023237"/>
    </source>
</evidence>
<sequence length="887" mass="94141">MQEMNRHTMRVAIAAALFLATGAGTVLSSSPVLAQAAQTATITGNVVDQQTGLGLSGTSVVLFQAGRRIAETTTDNAGTFTFANQPAGIYDLEFAVNGYQRARLTDQAVAPGTAGITLRVVLTRATGEGSLRIIGRVNATRSALATTTVINRNIDPIAIQSEAKLRVGDALLAAPGLTSFNLDSAPGDDLNISIRGQRPSEAQLLIDGHPVGPQGVFNGTGGGFNYQLSPSFALNNIAITYGTGGAALTGVQALAGTIDFQTIDPTRTPEFSFKQGFGTQARSQTVAQATGTIGRLGYAFVHGVEGSVGGFDPQVVTQSGLLAGDATSANVAANTWLVTGNYVLRNSLGKLRYQLSPKTSVALGFYDATSWDDKTGEGDNDFVTPEFALYSAQQGGNTCTLPDGSTGYLAATDANPNACFTPAQYASTFSGPSGGTPLAFQTLHLQDYNYRLTTALGANTIVVEGFQNAFYQYYDRNLAGFTNKYRTVGGRISDDFVTDHNDLGIGFLSVAQIYQSGTYGPKGVKNKPDVPQVTNNVFLRDIYKFGPALTAFANLNLQHSSVTATSSLDPRLSLVYNPKGVDIYRVSVGRGTEAPNASLKSSPPNVTTQPGALNPNCGGLNSIGSSSNPTLVDEKANSIELSYGHRFSNDSNFQIVGYDQEISNPIFSSVLPLTTFGPSAVPANLAAYLARISGYCGRPATIAQLALTSATNAGAGRFRGISATERYRVTRSFLVDAGLDVLSARYYGVPILSQQNNVTLINGGQLVGVPFMKANLGLDFTFNSKAEVRFDGYFVGRNNALYRPPFSYADGFFSTPLQHGLTLNIGVSNMFNSQYDQYGRFGYAQYLHENAFGSDANALQEQFNGNFGERFGLPERSFVFSVSTRVR</sequence>
<evidence type="ECO:0000256" key="1">
    <source>
        <dbReference type="ARBA" id="ARBA00004571"/>
    </source>
</evidence>
<reference evidence="10 11" key="1">
    <citation type="journal article" date="2022" name="ISME Commun">
        <title>Vulcanimicrobium alpinus gen. nov. sp. nov., the first cultivated representative of the candidate phylum 'Eremiobacterota', is a metabolically versatile aerobic anoxygenic phototroph.</title>
        <authorList>
            <person name="Yabe S."/>
            <person name="Muto K."/>
            <person name="Abe K."/>
            <person name="Yokota A."/>
            <person name="Staudigel H."/>
            <person name="Tebo B.M."/>
        </authorList>
    </citation>
    <scope>NUCLEOTIDE SEQUENCE [LARGE SCALE GENOMIC DNA]</scope>
    <source>
        <strain evidence="10 11">WC8-2</strain>
    </source>
</reference>
<dbReference type="InterPro" id="IPR037066">
    <property type="entry name" value="Plug_dom_sf"/>
</dbReference>
<dbReference type="GO" id="GO:0044718">
    <property type="term" value="P:siderophore transmembrane transport"/>
    <property type="evidence" value="ECO:0007669"/>
    <property type="project" value="TreeGrafter"/>
</dbReference>
<dbReference type="AlphaFoldDB" id="A0AAN2CAK5"/>
<evidence type="ECO:0000259" key="9">
    <source>
        <dbReference type="Pfam" id="PF07715"/>
    </source>
</evidence>
<dbReference type="EMBL" id="AP025523">
    <property type="protein sequence ID" value="BDE07454.1"/>
    <property type="molecule type" value="Genomic_DNA"/>
</dbReference>
<evidence type="ECO:0000256" key="4">
    <source>
        <dbReference type="ARBA" id="ARBA00022692"/>
    </source>
</evidence>
<dbReference type="InterPro" id="IPR013783">
    <property type="entry name" value="Ig-like_fold"/>
</dbReference>